<sequence>MLSPVFFPTPASIPPPGAGLTLKTPPNLPVHLHPLNPLDFLLRAAQIYPDKVALVHADVEYPVSYTFAVWAQRIQNLAYALIQAGINPGDRVAVIAPNSSVNSL</sequence>
<dbReference type="InterPro" id="IPR000873">
    <property type="entry name" value="AMP-dep_synth/lig_dom"/>
</dbReference>
<feature type="domain" description="AMP-dependent synthetase/ligase" evidence="1">
    <location>
        <begin position="43"/>
        <end position="99"/>
    </location>
</feature>
<proteinExistence type="predicted"/>
<protein>
    <recommendedName>
        <fullName evidence="1">AMP-dependent synthetase/ligase domain-containing protein</fullName>
    </recommendedName>
</protein>
<comment type="caution">
    <text evidence="2">The sequence shown here is derived from an EMBL/GenBank/DDBJ whole genome shotgun (WGS) entry which is preliminary data.</text>
</comment>
<accession>A0A8H5H6K0</accession>
<evidence type="ECO:0000313" key="3">
    <source>
        <dbReference type="Proteomes" id="UP000565441"/>
    </source>
</evidence>
<keyword evidence="3" id="KW-1185">Reference proteome</keyword>
<evidence type="ECO:0000313" key="2">
    <source>
        <dbReference type="EMBL" id="KAF5377668.1"/>
    </source>
</evidence>
<dbReference type="Proteomes" id="UP000565441">
    <property type="component" value="Unassembled WGS sequence"/>
</dbReference>
<reference evidence="2 3" key="1">
    <citation type="journal article" date="2020" name="ISME J.">
        <title>Uncovering the hidden diversity of litter-decomposition mechanisms in mushroom-forming fungi.</title>
        <authorList>
            <person name="Floudas D."/>
            <person name="Bentzer J."/>
            <person name="Ahren D."/>
            <person name="Johansson T."/>
            <person name="Persson P."/>
            <person name="Tunlid A."/>
        </authorList>
    </citation>
    <scope>NUCLEOTIDE SEQUENCE [LARGE SCALE GENOMIC DNA]</scope>
    <source>
        <strain evidence="2 3">CBS 661.87</strain>
    </source>
</reference>
<dbReference type="InterPro" id="IPR042099">
    <property type="entry name" value="ANL_N_sf"/>
</dbReference>
<organism evidence="2 3">
    <name type="scientific">Tricholomella constricta</name>
    <dbReference type="NCBI Taxonomy" id="117010"/>
    <lineage>
        <taxon>Eukaryota</taxon>
        <taxon>Fungi</taxon>
        <taxon>Dikarya</taxon>
        <taxon>Basidiomycota</taxon>
        <taxon>Agaricomycotina</taxon>
        <taxon>Agaricomycetes</taxon>
        <taxon>Agaricomycetidae</taxon>
        <taxon>Agaricales</taxon>
        <taxon>Tricholomatineae</taxon>
        <taxon>Lyophyllaceae</taxon>
        <taxon>Tricholomella</taxon>
    </lineage>
</organism>
<dbReference type="Gene3D" id="3.40.50.12780">
    <property type="entry name" value="N-terminal domain of ligase-like"/>
    <property type="match status" value="1"/>
</dbReference>
<gene>
    <name evidence="2" type="ORF">D9615_005270</name>
</gene>
<dbReference type="AlphaFoldDB" id="A0A8H5H6K0"/>
<dbReference type="SUPFAM" id="SSF56801">
    <property type="entry name" value="Acetyl-CoA synthetase-like"/>
    <property type="match status" value="1"/>
</dbReference>
<dbReference type="Pfam" id="PF00501">
    <property type="entry name" value="AMP-binding"/>
    <property type="match status" value="1"/>
</dbReference>
<dbReference type="OrthoDB" id="10253115at2759"/>
<name>A0A8H5H6K0_9AGAR</name>
<evidence type="ECO:0000259" key="1">
    <source>
        <dbReference type="Pfam" id="PF00501"/>
    </source>
</evidence>
<dbReference type="EMBL" id="JAACJP010000023">
    <property type="protein sequence ID" value="KAF5377668.1"/>
    <property type="molecule type" value="Genomic_DNA"/>
</dbReference>